<proteinExistence type="predicted"/>
<reference evidence="1 2" key="1">
    <citation type="submission" date="2018-05" db="EMBL/GenBank/DDBJ databases">
        <title>Genomic Encyclopedia of Archaeal and Bacterial Type Strains, Phase II (KMG-II): from individual species to whole genera.</title>
        <authorList>
            <person name="Goeker M."/>
        </authorList>
    </citation>
    <scope>NUCLEOTIDE SEQUENCE [LARGE SCALE GENOMIC DNA]</scope>
    <source>
        <strain evidence="1 2">DSM 23514</strain>
    </source>
</reference>
<sequence>MLEEGKLQLKHSLANTGFNLGENVYLDDAAYGNKFRLEILNNNSAGRITYYYHMEY</sequence>
<organism evidence="1 2">
    <name type="scientific">Maribacter polysiphoniae</name>
    <dbReference type="NCBI Taxonomy" id="429344"/>
    <lineage>
        <taxon>Bacteria</taxon>
        <taxon>Pseudomonadati</taxon>
        <taxon>Bacteroidota</taxon>
        <taxon>Flavobacteriia</taxon>
        <taxon>Flavobacteriales</taxon>
        <taxon>Flavobacteriaceae</taxon>
        <taxon>Maribacter</taxon>
    </lineage>
</organism>
<dbReference type="EMBL" id="QGGQ01000019">
    <property type="protein sequence ID" value="PWK18110.1"/>
    <property type="molecule type" value="Genomic_DNA"/>
</dbReference>
<name>A0A316E5A8_9FLAO</name>
<gene>
    <name evidence="1" type="ORF">LX92_04404</name>
</gene>
<evidence type="ECO:0000313" key="2">
    <source>
        <dbReference type="Proteomes" id="UP000245667"/>
    </source>
</evidence>
<comment type="caution">
    <text evidence="1">The sequence shown here is derived from an EMBL/GenBank/DDBJ whole genome shotgun (WGS) entry which is preliminary data.</text>
</comment>
<dbReference type="Proteomes" id="UP000245667">
    <property type="component" value="Unassembled WGS sequence"/>
</dbReference>
<protein>
    <submittedName>
        <fullName evidence="1">Uncharacterized protein</fullName>
    </submittedName>
</protein>
<accession>A0A316E5A8</accession>
<dbReference type="AlphaFoldDB" id="A0A316E5A8"/>
<evidence type="ECO:0000313" key="1">
    <source>
        <dbReference type="EMBL" id="PWK18110.1"/>
    </source>
</evidence>